<dbReference type="InterPro" id="IPR003661">
    <property type="entry name" value="HisK_dim/P_dom"/>
</dbReference>
<dbReference type="Pfam" id="PF00512">
    <property type="entry name" value="HisKA"/>
    <property type="match status" value="1"/>
</dbReference>
<dbReference type="Gene3D" id="3.40.50.2300">
    <property type="match status" value="1"/>
</dbReference>
<dbReference type="EMBL" id="SRSC01000002">
    <property type="protein sequence ID" value="TGU72947.1"/>
    <property type="molecule type" value="Genomic_DNA"/>
</dbReference>
<protein>
    <recommendedName>
        <fullName evidence="2">histidine kinase</fullName>
        <ecNumber evidence="2">2.7.13.3</ecNumber>
    </recommendedName>
</protein>
<dbReference type="PANTHER" id="PTHR43065:SF42">
    <property type="entry name" value="TWO-COMPONENT SENSOR PPRA"/>
    <property type="match status" value="1"/>
</dbReference>
<dbReference type="RefSeq" id="WP_135870413.1">
    <property type="nucleotide sequence ID" value="NZ_SRSC01000002.1"/>
</dbReference>
<dbReference type="NCBIfam" id="TIGR00229">
    <property type="entry name" value="sensory_box"/>
    <property type="match status" value="1"/>
</dbReference>
<dbReference type="SUPFAM" id="SSF52172">
    <property type="entry name" value="CheY-like"/>
    <property type="match status" value="1"/>
</dbReference>
<dbReference type="AlphaFoldDB" id="A0A4S1CB37"/>
<dbReference type="InterPro" id="IPR011006">
    <property type="entry name" value="CheY-like_superfamily"/>
</dbReference>
<evidence type="ECO:0000256" key="3">
    <source>
        <dbReference type="ARBA" id="ARBA00022553"/>
    </source>
</evidence>
<evidence type="ECO:0000256" key="1">
    <source>
        <dbReference type="ARBA" id="ARBA00000085"/>
    </source>
</evidence>
<accession>A0A4S1CB37</accession>
<dbReference type="SUPFAM" id="SSF47384">
    <property type="entry name" value="Homodimeric domain of signal transducing histidine kinase"/>
    <property type="match status" value="1"/>
</dbReference>
<dbReference type="InterPro" id="IPR029016">
    <property type="entry name" value="GAF-like_dom_sf"/>
</dbReference>
<evidence type="ECO:0000259" key="9">
    <source>
        <dbReference type="PROSITE" id="PS50113"/>
    </source>
</evidence>
<dbReference type="GO" id="GO:0000155">
    <property type="term" value="F:phosphorelay sensor kinase activity"/>
    <property type="evidence" value="ECO:0007669"/>
    <property type="project" value="InterPro"/>
</dbReference>
<organism evidence="10 12">
    <name type="scientific">Geomonas terrae</name>
    <dbReference type="NCBI Taxonomy" id="2562681"/>
    <lineage>
        <taxon>Bacteria</taxon>
        <taxon>Pseudomonadati</taxon>
        <taxon>Thermodesulfobacteriota</taxon>
        <taxon>Desulfuromonadia</taxon>
        <taxon>Geobacterales</taxon>
        <taxon>Geobacteraceae</taxon>
        <taxon>Geomonas</taxon>
    </lineage>
</organism>
<evidence type="ECO:0000313" key="10">
    <source>
        <dbReference type="EMBL" id="TGU70527.1"/>
    </source>
</evidence>
<dbReference type="SMART" id="SM00387">
    <property type="entry name" value="HATPase_c"/>
    <property type="match status" value="1"/>
</dbReference>
<keyword evidence="6" id="KW-0812">Transmembrane</keyword>
<dbReference type="CDD" id="cd00130">
    <property type="entry name" value="PAS"/>
    <property type="match status" value="1"/>
</dbReference>
<dbReference type="SMART" id="SM00388">
    <property type="entry name" value="HisKA"/>
    <property type="match status" value="1"/>
</dbReference>
<dbReference type="EC" id="2.7.13.3" evidence="2"/>
<sequence>MSLRTFLTRLILSCVLPLVLLAAYLAADNVSALKKQYELQAQTLTRNVTIALDRQVESLVSGLQVLADSSSAGDPARLGELYHEAQLFHRTFDSHVLFSDLSKQMILNTRVPFGMPLPHLPAFRGRSAFSAVMATGKPAASDLFFGPIAMTPLVSIAVPVVRNGRITHVLLCLTEASKFQHRLDELVIPADWTVSVVDGNNALIARRSPKGEHLKQAQGALGRFRAVSTLAPWTVVVEVPEKTYGAPMHGAVLAMFAVIAAATFVSLTGALLAGRRLARSVEALAQAPQPAETGAPITEIEKVRGMLLSAAAAREEAEATLRESEERLRLLGDNLPESYVYQYLHEADGRTRFVYLSAGLERVHGVTREAVLADALALHRQIDPEQLPELARQEKASGDALSDFKMELRMRRADGEWRWLQLRSRPRQRSDGVVVWDGVATDITEPKLVEARVEHLNRVLRAVRMVDQLIVREQDPLRLIEGVCQLLVEHRGYGSALILLTDRAGGILQVAQSGAGDPFPGMSEMLSQGGIPPCCRKEDGPSGVFSLTEGGHVCAGCPLSKGLREHRTMCIVMRYEQDLHGLMVVSLNGQEGVDNEETELFAGLAGDVAFAIHNIEQGRERVRMQDERDRFETELRQAQKMEAIGQLAGGIAHDFNNMLSVIVGFTQLAMVDLDAEDPQYRNLEQVRKAGERSAELTRQLLAFSRKQAAAPRVVDLNELIAEQRKMLSRLIGEDLEVEFQAAEELWNIRIDPSQAHQILTNLAVNARDAVQGVGKVTIATANVSLDPDESMHLQLAPGEYVLLAFSDTGTGMDLQTQERIFEPFFTTKKEGKGTGLGLSTVYGIVRQNAGAIQVESAPGAGTTFRIYFPRTVEEAAKGQENSHETQAAGTETVLVVEDEEQVLNLTRVMLEQAGYHVLPARGGADALAMCKSYQGEIHLLLTDVVMPMLNGKELQDQVLGARPGVKTLFMSGYGEEIISHRGILDRGTALLSKPFSGDQLLRKVREVLDAQ</sequence>
<dbReference type="InterPro" id="IPR000700">
    <property type="entry name" value="PAS-assoc_C"/>
</dbReference>
<dbReference type="InterPro" id="IPR005467">
    <property type="entry name" value="His_kinase_dom"/>
</dbReference>
<dbReference type="Gene3D" id="3.30.450.20">
    <property type="entry name" value="PAS domain"/>
    <property type="match status" value="1"/>
</dbReference>
<evidence type="ECO:0000256" key="6">
    <source>
        <dbReference type="SAM" id="Phobius"/>
    </source>
</evidence>
<dbReference type="Pfam" id="PF02518">
    <property type="entry name" value="HATPase_c"/>
    <property type="match status" value="1"/>
</dbReference>
<dbReference type="InterPro" id="IPR001610">
    <property type="entry name" value="PAC"/>
</dbReference>
<dbReference type="SUPFAM" id="SSF55781">
    <property type="entry name" value="GAF domain-like"/>
    <property type="match status" value="1"/>
</dbReference>
<evidence type="ECO:0000256" key="4">
    <source>
        <dbReference type="PROSITE-ProRule" id="PRU00169"/>
    </source>
</evidence>
<feature type="domain" description="Response regulatory" evidence="8">
    <location>
        <begin position="892"/>
        <end position="1008"/>
    </location>
</feature>
<dbReference type="Pfam" id="PF08447">
    <property type="entry name" value="PAS_3"/>
    <property type="match status" value="1"/>
</dbReference>
<name>A0A4S1CB37_9BACT</name>
<dbReference type="EMBL" id="SRSC01000004">
    <property type="protein sequence ID" value="TGU70527.1"/>
    <property type="molecule type" value="Genomic_DNA"/>
</dbReference>
<evidence type="ECO:0000313" key="11">
    <source>
        <dbReference type="EMBL" id="TGU72947.1"/>
    </source>
</evidence>
<dbReference type="InterPro" id="IPR000014">
    <property type="entry name" value="PAS"/>
</dbReference>
<evidence type="ECO:0000259" key="7">
    <source>
        <dbReference type="PROSITE" id="PS50109"/>
    </source>
</evidence>
<comment type="catalytic activity">
    <reaction evidence="1">
        <text>ATP + protein L-histidine = ADP + protein N-phospho-L-histidine.</text>
        <dbReference type="EC" id="2.7.13.3"/>
    </reaction>
</comment>
<proteinExistence type="predicted"/>
<feature type="modified residue" description="4-aspartylphosphate" evidence="4">
    <location>
        <position position="943"/>
    </location>
</feature>
<feature type="domain" description="Histidine kinase" evidence="7">
    <location>
        <begin position="650"/>
        <end position="872"/>
    </location>
</feature>
<feature type="coiled-coil region" evidence="5">
    <location>
        <begin position="307"/>
        <end position="334"/>
    </location>
</feature>
<gene>
    <name evidence="11" type="ORF">E4633_11725</name>
    <name evidence="10" type="ORF">E4633_16115</name>
</gene>
<dbReference type="PROSITE" id="PS50110">
    <property type="entry name" value="RESPONSE_REGULATORY"/>
    <property type="match status" value="1"/>
</dbReference>
<dbReference type="PROSITE" id="PS50113">
    <property type="entry name" value="PAC"/>
    <property type="match status" value="1"/>
</dbReference>
<dbReference type="CDD" id="cd00082">
    <property type="entry name" value="HisKA"/>
    <property type="match status" value="1"/>
</dbReference>
<dbReference type="SUPFAM" id="SSF55874">
    <property type="entry name" value="ATPase domain of HSP90 chaperone/DNA topoisomerase II/histidine kinase"/>
    <property type="match status" value="1"/>
</dbReference>
<dbReference type="PRINTS" id="PR00344">
    <property type="entry name" value="BCTRLSENSOR"/>
</dbReference>
<dbReference type="InterPro" id="IPR001789">
    <property type="entry name" value="Sig_transdc_resp-reg_receiver"/>
</dbReference>
<dbReference type="SMART" id="SM00086">
    <property type="entry name" value="PAC"/>
    <property type="match status" value="1"/>
</dbReference>
<evidence type="ECO:0000256" key="2">
    <source>
        <dbReference type="ARBA" id="ARBA00012438"/>
    </source>
</evidence>
<dbReference type="Gene3D" id="1.10.287.130">
    <property type="match status" value="1"/>
</dbReference>
<dbReference type="PROSITE" id="PS50109">
    <property type="entry name" value="HIS_KIN"/>
    <property type="match status" value="1"/>
</dbReference>
<dbReference type="InterPro" id="IPR036097">
    <property type="entry name" value="HisK_dim/P_sf"/>
</dbReference>
<dbReference type="SMART" id="SM00448">
    <property type="entry name" value="REC"/>
    <property type="match status" value="1"/>
</dbReference>
<keyword evidence="12" id="KW-1185">Reference proteome</keyword>
<dbReference type="Proteomes" id="UP000306416">
    <property type="component" value="Unassembled WGS sequence"/>
</dbReference>
<dbReference type="InterPro" id="IPR013655">
    <property type="entry name" value="PAS_fold_3"/>
</dbReference>
<feature type="transmembrane region" description="Helical" evidence="6">
    <location>
        <begin position="251"/>
        <end position="273"/>
    </location>
</feature>
<reference evidence="10 12" key="1">
    <citation type="submission" date="2019-04" db="EMBL/GenBank/DDBJ databases">
        <title>Geobacter oryzae sp. nov., ferric-reducing bacteria isolated from paddy soil.</title>
        <authorList>
            <person name="Xu Z."/>
            <person name="Masuda Y."/>
            <person name="Itoh H."/>
            <person name="Senoo K."/>
        </authorList>
    </citation>
    <scope>NUCLEOTIDE SEQUENCE [LARGE SCALE GENOMIC DNA]</scope>
    <source>
        <strain evidence="10 12">Red111</strain>
    </source>
</reference>
<keyword evidence="6" id="KW-1133">Transmembrane helix</keyword>
<dbReference type="Pfam" id="PF00072">
    <property type="entry name" value="Response_reg"/>
    <property type="match status" value="1"/>
</dbReference>
<dbReference type="PANTHER" id="PTHR43065">
    <property type="entry name" value="SENSOR HISTIDINE KINASE"/>
    <property type="match status" value="1"/>
</dbReference>
<feature type="domain" description="PAC" evidence="9">
    <location>
        <begin position="404"/>
        <end position="455"/>
    </location>
</feature>
<comment type="caution">
    <text evidence="10">The sequence shown here is derived from an EMBL/GenBank/DDBJ whole genome shotgun (WGS) entry which is preliminary data.</text>
</comment>
<dbReference type="InterPro" id="IPR035965">
    <property type="entry name" value="PAS-like_dom_sf"/>
</dbReference>
<dbReference type="InterPro" id="IPR036890">
    <property type="entry name" value="HATPase_C_sf"/>
</dbReference>
<dbReference type="Gene3D" id="3.30.450.40">
    <property type="match status" value="1"/>
</dbReference>
<dbReference type="SUPFAM" id="SSF55785">
    <property type="entry name" value="PYP-like sensor domain (PAS domain)"/>
    <property type="match status" value="1"/>
</dbReference>
<evidence type="ECO:0000259" key="8">
    <source>
        <dbReference type="PROSITE" id="PS50110"/>
    </source>
</evidence>
<keyword evidence="3 4" id="KW-0597">Phosphoprotein</keyword>
<dbReference type="InterPro" id="IPR003594">
    <property type="entry name" value="HATPase_dom"/>
</dbReference>
<dbReference type="InterPro" id="IPR004358">
    <property type="entry name" value="Sig_transdc_His_kin-like_C"/>
</dbReference>
<keyword evidence="5" id="KW-0175">Coiled coil</keyword>
<evidence type="ECO:0000256" key="5">
    <source>
        <dbReference type="SAM" id="Coils"/>
    </source>
</evidence>
<dbReference type="Gene3D" id="3.30.565.10">
    <property type="entry name" value="Histidine kinase-like ATPase, C-terminal domain"/>
    <property type="match status" value="1"/>
</dbReference>
<evidence type="ECO:0000313" key="12">
    <source>
        <dbReference type="Proteomes" id="UP000306416"/>
    </source>
</evidence>
<keyword evidence="6" id="KW-0472">Membrane</keyword>